<dbReference type="Proteomes" id="UP001162541">
    <property type="component" value="Chromosome 1"/>
</dbReference>
<evidence type="ECO:0000256" key="4">
    <source>
        <dbReference type="ARBA" id="ARBA00022989"/>
    </source>
</evidence>
<feature type="transmembrane region" description="Helical" evidence="7">
    <location>
        <begin position="403"/>
        <end position="428"/>
    </location>
</feature>
<evidence type="ECO:0000313" key="10">
    <source>
        <dbReference type="Proteomes" id="UP000077202"/>
    </source>
</evidence>
<evidence type="ECO:0000256" key="1">
    <source>
        <dbReference type="ARBA" id="ARBA00004141"/>
    </source>
</evidence>
<dbReference type="Gene3D" id="1.10.4160.10">
    <property type="entry name" value="Hydantoin permease"/>
    <property type="match status" value="1"/>
</dbReference>
<feature type="region of interest" description="Disordered" evidence="6">
    <location>
        <begin position="31"/>
        <end position="50"/>
    </location>
</feature>
<feature type="transmembrane region" description="Helical" evidence="7">
    <location>
        <begin position="555"/>
        <end position="577"/>
    </location>
</feature>
<reference evidence="8" key="2">
    <citation type="journal article" date="2019" name="Curr. Biol.">
        <title>Chromatin organization in early land plants reveals an ancestral association between H3K27me3, transposons, and constitutive heterochromatin.</title>
        <authorList>
            <person name="Montgomery S.A."/>
            <person name="Tanizawa Y."/>
            <person name="Galik B."/>
            <person name="Wang N."/>
            <person name="Ito T."/>
            <person name="Mochizuki T."/>
            <person name="Akimcheva S."/>
            <person name="Bowman J."/>
            <person name="Cognat V."/>
            <person name="Drouard L."/>
            <person name="Ekker H."/>
            <person name="Houng S."/>
            <person name="Kohchi T."/>
            <person name="Lin S."/>
            <person name="Liu L.D."/>
            <person name="Nakamura Y."/>
            <person name="Valeeva L.R."/>
            <person name="Shakirov E.V."/>
            <person name="Shippen D.E."/>
            <person name="Wei W."/>
            <person name="Yagura M."/>
            <person name="Yamaoka S."/>
            <person name="Yamato K.T."/>
            <person name="Liu C."/>
            <person name="Berger F."/>
        </authorList>
    </citation>
    <scope>NUCLEOTIDE SEQUENCE [LARGE SCALE GENOMIC DNA]</scope>
    <source>
        <strain evidence="8">Tak-1</strain>
    </source>
</reference>
<proteinExistence type="inferred from homology"/>
<reference evidence="9 10" key="1">
    <citation type="submission" date="2016-03" db="EMBL/GenBank/DDBJ databases">
        <title>Mechanisms controlling the formation of the plant cell surface in tip-growing cells are functionally conserved among land plants.</title>
        <authorList>
            <person name="Honkanen S."/>
            <person name="Jones V.A."/>
            <person name="Morieri G."/>
            <person name="Champion C."/>
            <person name="Hetherington A.J."/>
            <person name="Kelly S."/>
            <person name="Saint-Marcoux D."/>
            <person name="Proust H."/>
            <person name="Prescott H."/>
            <person name="Dolan L."/>
        </authorList>
    </citation>
    <scope>NUCLEOTIDE SEQUENCE [LARGE SCALE GENOMIC DNA]</scope>
    <source>
        <strain evidence="10">cv. Tak-1 and cv. Tak-2</strain>
        <tissue evidence="9">Whole gametophyte</tissue>
    </source>
</reference>
<sequence>MPGVIVYTTPVSCHLPSPLFWRTSSLNGSIITSTSGPDPTASQQQQQSSPCARLLRQRRRIVLPSADRVHSWLIRRGLASRVPIERLIHRIGGNQFSCRASSSSSSAGAAGAGDGAGEGARVERAGAWAALLEPIEPGVPRNPHKALINEDFAPALAEQRTFTVWDVASLWVGLVVGIPTYYMAGSLVEMGMSWWQGILTVLAGNLIVLVPMVLSGHGGTKYGVPFPVLSRAAFGIRGANVPSLLRALVGCGWFGIQTWIGGQAIFRLLNALLPVPLVAAVVPFLGTSLPELGCFLLFWTMQVGIIWNGIESIREMEKYCAPVLIGMSAALLAWAYGRAGGFGPMLSAQSQFVVGGAKEGQFWAAFFPALTANVGFWATLSLNIPDFTRYAHSQADQLVGQALGLPLFMAAFTFVGLAVTSATVVIFGRAISDPIEVLSMVGSLVPTLLALAGVILATVTTNIAANVVAPANALVNLDPTAFSFRTAGLATAVLSVLLAPWRLIQSSQGFIFTWLIGYSALLGPVGGIVLTDYFVLRHRHLDVSDLYSMSPDGRYWYSGGFNPDAMASLVLGVLPNVPGFLASAGFVTNVPRAFKLVYDNSWFVGFLLSSAVYWLLTSRRR</sequence>
<keyword evidence="4 7" id="KW-1133">Transmembrane helix</keyword>
<evidence type="ECO:0000256" key="3">
    <source>
        <dbReference type="ARBA" id="ARBA00022692"/>
    </source>
</evidence>
<dbReference type="Pfam" id="PF02133">
    <property type="entry name" value="Transp_cyt_pur"/>
    <property type="match status" value="1"/>
</dbReference>
<dbReference type="GO" id="GO:0005886">
    <property type="term" value="C:plasma membrane"/>
    <property type="evidence" value="ECO:0007669"/>
    <property type="project" value="TreeGrafter"/>
</dbReference>
<feature type="transmembrane region" description="Helical" evidence="7">
    <location>
        <begin position="362"/>
        <end position="382"/>
    </location>
</feature>
<comment type="similarity">
    <text evidence="2">Belongs to the purine-cytosine permease (2.A.39) family.</text>
</comment>
<dbReference type="AlphaFoldDB" id="A0A176W471"/>
<name>A0A176W471_MARPO</name>
<feature type="transmembrane region" description="Helical" evidence="7">
    <location>
        <begin position="234"/>
        <end position="256"/>
    </location>
</feature>
<dbReference type="PANTHER" id="PTHR30618:SF0">
    <property type="entry name" value="PURINE-URACIL PERMEASE NCS1"/>
    <property type="match status" value="1"/>
</dbReference>
<feature type="compositionally biased region" description="Polar residues" evidence="6">
    <location>
        <begin position="31"/>
        <end position="41"/>
    </location>
</feature>
<evidence type="ECO:0000313" key="8">
    <source>
        <dbReference type="EMBL" id="BBN00240.1"/>
    </source>
</evidence>
<dbReference type="Proteomes" id="UP000077202">
    <property type="component" value="Unassembled WGS sequence"/>
</dbReference>
<keyword evidence="3 7" id="KW-0812">Transmembrane</keyword>
<reference evidence="11" key="3">
    <citation type="journal article" date="2020" name="Curr. Biol.">
        <title>Chromatin organization in early land plants reveals an ancestral association between H3K27me3, transposons, and constitutive heterochromatin.</title>
        <authorList>
            <person name="Montgomery S.A."/>
            <person name="Tanizawa Y."/>
            <person name="Galik B."/>
            <person name="Wang N."/>
            <person name="Ito T."/>
            <person name="Mochizuki T."/>
            <person name="Akimcheva S."/>
            <person name="Bowman J.L."/>
            <person name="Cognat V."/>
            <person name="Marechal-Drouard L."/>
            <person name="Ekker H."/>
            <person name="Hong S.F."/>
            <person name="Kohchi T."/>
            <person name="Lin S.S."/>
            <person name="Liu L.D."/>
            <person name="Nakamura Y."/>
            <person name="Valeeva L.R."/>
            <person name="Shakirov E.V."/>
            <person name="Shippen D.E."/>
            <person name="Wei W.L."/>
            <person name="Yagura M."/>
            <person name="Yamaoka S."/>
            <person name="Yamato K.T."/>
            <person name="Liu C."/>
            <person name="Berger F."/>
        </authorList>
    </citation>
    <scope>NUCLEOTIDE SEQUENCE [LARGE SCALE GENOMIC DNA]</scope>
    <source>
        <strain evidence="11">Tak-1</strain>
    </source>
</reference>
<dbReference type="EMBL" id="LVLJ01001819">
    <property type="protein sequence ID" value="OAE27824.1"/>
    <property type="molecule type" value="Genomic_DNA"/>
</dbReference>
<evidence type="ECO:0000313" key="11">
    <source>
        <dbReference type="Proteomes" id="UP001162541"/>
    </source>
</evidence>
<feature type="transmembrane region" description="Helical" evidence="7">
    <location>
        <begin position="162"/>
        <end position="182"/>
    </location>
</feature>
<feature type="transmembrane region" description="Helical" evidence="7">
    <location>
        <begin position="510"/>
        <end position="535"/>
    </location>
</feature>
<feature type="transmembrane region" description="Helical" evidence="7">
    <location>
        <begin position="194"/>
        <end position="214"/>
    </location>
</feature>
<feature type="transmembrane region" description="Helical" evidence="7">
    <location>
        <begin position="597"/>
        <end position="616"/>
    </location>
</feature>
<evidence type="ECO:0000256" key="5">
    <source>
        <dbReference type="ARBA" id="ARBA00023136"/>
    </source>
</evidence>
<dbReference type="GO" id="GO:0015205">
    <property type="term" value="F:nucleobase transmembrane transporter activity"/>
    <property type="evidence" value="ECO:0007669"/>
    <property type="project" value="TreeGrafter"/>
</dbReference>
<comment type="subcellular location">
    <subcellularLocation>
        <location evidence="1">Membrane</location>
        <topology evidence="1">Multi-pass membrane protein</topology>
    </subcellularLocation>
</comment>
<protein>
    <submittedName>
        <fullName evidence="9">Uncharacterized protein</fullName>
    </submittedName>
</protein>
<feature type="transmembrane region" description="Helical" evidence="7">
    <location>
        <begin position="448"/>
        <end position="475"/>
    </location>
</feature>
<dbReference type="CDD" id="cd11485">
    <property type="entry name" value="SLC-NCS1sbd_YbbW-like"/>
    <property type="match status" value="1"/>
</dbReference>
<keyword evidence="5 7" id="KW-0472">Membrane</keyword>
<feature type="transmembrane region" description="Helical" evidence="7">
    <location>
        <begin position="319"/>
        <end position="337"/>
    </location>
</feature>
<dbReference type="InterPro" id="IPR045225">
    <property type="entry name" value="Uracil/uridine/allantoin_perm"/>
</dbReference>
<evidence type="ECO:0000256" key="7">
    <source>
        <dbReference type="SAM" id="Phobius"/>
    </source>
</evidence>
<keyword evidence="10" id="KW-1185">Reference proteome</keyword>
<dbReference type="FunFam" id="1.10.4160.10:FF:000001">
    <property type="entry name" value="Uracil permease, putative"/>
    <property type="match status" value="1"/>
</dbReference>
<accession>A0A176W471</accession>
<feature type="transmembrane region" description="Helical" evidence="7">
    <location>
        <begin position="487"/>
        <end position="504"/>
    </location>
</feature>
<evidence type="ECO:0000256" key="6">
    <source>
        <dbReference type="SAM" id="MobiDB-lite"/>
    </source>
</evidence>
<dbReference type="EMBL" id="AP019866">
    <property type="protein sequence ID" value="BBN00240.1"/>
    <property type="molecule type" value="Genomic_DNA"/>
</dbReference>
<dbReference type="PANTHER" id="PTHR30618">
    <property type="entry name" value="NCS1 FAMILY PURINE/PYRIMIDINE TRANSPORTER"/>
    <property type="match status" value="1"/>
</dbReference>
<organism evidence="9 10">
    <name type="scientific">Marchantia polymorpha subsp. ruderalis</name>
    <dbReference type="NCBI Taxonomy" id="1480154"/>
    <lineage>
        <taxon>Eukaryota</taxon>
        <taxon>Viridiplantae</taxon>
        <taxon>Streptophyta</taxon>
        <taxon>Embryophyta</taxon>
        <taxon>Marchantiophyta</taxon>
        <taxon>Marchantiopsida</taxon>
        <taxon>Marchantiidae</taxon>
        <taxon>Marchantiales</taxon>
        <taxon>Marchantiaceae</taxon>
        <taxon>Marchantia</taxon>
    </lineage>
</organism>
<gene>
    <name evidence="9" type="ORF">AXG93_1881s1150</name>
    <name evidence="8" type="ORF">Mp_1g27580</name>
</gene>
<evidence type="ECO:0000313" key="9">
    <source>
        <dbReference type="EMBL" id="OAE27824.1"/>
    </source>
</evidence>
<evidence type="ECO:0000256" key="2">
    <source>
        <dbReference type="ARBA" id="ARBA00008974"/>
    </source>
</evidence>
<dbReference type="InterPro" id="IPR001248">
    <property type="entry name" value="Pur-cyt_permease"/>
</dbReference>